<dbReference type="InterPro" id="IPR003661">
    <property type="entry name" value="HisK_dim/P_dom"/>
</dbReference>
<dbReference type="EC" id="2.7.13.3" evidence="2"/>
<dbReference type="Proteomes" id="UP001206788">
    <property type="component" value="Unassembled WGS sequence"/>
</dbReference>
<evidence type="ECO:0000256" key="4">
    <source>
        <dbReference type="SAM" id="Phobius"/>
    </source>
</evidence>
<dbReference type="InterPro" id="IPR011123">
    <property type="entry name" value="Y_Y_Y"/>
</dbReference>
<dbReference type="InterPro" id="IPR004358">
    <property type="entry name" value="Sig_transdc_His_kin-like_C"/>
</dbReference>
<feature type="transmembrane region" description="Helical" evidence="4">
    <location>
        <begin position="911"/>
        <end position="933"/>
    </location>
</feature>
<evidence type="ECO:0000313" key="8">
    <source>
        <dbReference type="Proteomes" id="UP001206788"/>
    </source>
</evidence>
<dbReference type="InterPro" id="IPR036097">
    <property type="entry name" value="HisK_dim/P_sf"/>
</dbReference>
<keyword evidence="4" id="KW-0812">Transmembrane</keyword>
<dbReference type="InterPro" id="IPR005467">
    <property type="entry name" value="His_kinase_dom"/>
</dbReference>
<accession>A0ABT2G7R8</accession>
<evidence type="ECO:0000256" key="3">
    <source>
        <dbReference type="ARBA" id="ARBA00022553"/>
    </source>
</evidence>
<dbReference type="PROSITE" id="PS50109">
    <property type="entry name" value="HIS_KIN"/>
    <property type="match status" value="1"/>
</dbReference>
<dbReference type="EMBL" id="JANWGH010000003">
    <property type="protein sequence ID" value="MCS5491313.1"/>
    <property type="molecule type" value="Genomic_DNA"/>
</dbReference>
<dbReference type="InterPro" id="IPR013783">
    <property type="entry name" value="Ig-like_fold"/>
</dbReference>
<organism evidence="7 8">
    <name type="scientific">Algoriphagus limi</name>
    <dbReference type="NCBI Taxonomy" id="2975273"/>
    <lineage>
        <taxon>Bacteria</taxon>
        <taxon>Pseudomonadati</taxon>
        <taxon>Bacteroidota</taxon>
        <taxon>Cytophagia</taxon>
        <taxon>Cytophagales</taxon>
        <taxon>Cyclobacteriaceae</taxon>
        <taxon>Algoriphagus</taxon>
    </lineage>
</organism>
<dbReference type="PANTHER" id="PTHR43547">
    <property type="entry name" value="TWO-COMPONENT HISTIDINE KINASE"/>
    <property type="match status" value="1"/>
</dbReference>
<feature type="signal peptide" evidence="5">
    <location>
        <begin position="1"/>
        <end position="21"/>
    </location>
</feature>
<dbReference type="Gene3D" id="1.10.287.130">
    <property type="match status" value="1"/>
</dbReference>
<dbReference type="PRINTS" id="PR00344">
    <property type="entry name" value="BCTRLSENSOR"/>
</dbReference>
<evidence type="ECO:0000256" key="1">
    <source>
        <dbReference type="ARBA" id="ARBA00000085"/>
    </source>
</evidence>
<dbReference type="InterPro" id="IPR003594">
    <property type="entry name" value="HATPase_dom"/>
</dbReference>
<dbReference type="SUPFAM" id="SSF63829">
    <property type="entry name" value="Calcium-dependent phosphotriesterase"/>
    <property type="match status" value="2"/>
</dbReference>
<protein>
    <recommendedName>
        <fullName evidence="2">histidine kinase</fullName>
        <ecNumber evidence="2">2.7.13.3</ecNumber>
    </recommendedName>
</protein>
<dbReference type="SMART" id="SM00388">
    <property type="entry name" value="HisKA"/>
    <property type="match status" value="1"/>
</dbReference>
<dbReference type="Pfam" id="PF00512">
    <property type="entry name" value="HisKA"/>
    <property type="match status" value="1"/>
</dbReference>
<dbReference type="GO" id="GO:0005524">
    <property type="term" value="F:ATP binding"/>
    <property type="evidence" value="ECO:0007669"/>
    <property type="project" value="UniProtKB-KW"/>
</dbReference>
<dbReference type="Gene3D" id="2.60.40.10">
    <property type="entry name" value="Immunoglobulins"/>
    <property type="match status" value="1"/>
</dbReference>
<comment type="catalytic activity">
    <reaction evidence="1">
        <text>ATP + protein L-histidine = ADP + protein N-phospho-L-histidine.</text>
        <dbReference type="EC" id="2.7.13.3"/>
    </reaction>
</comment>
<dbReference type="CDD" id="cd00082">
    <property type="entry name" value="HisKA"/>
    <property type="match status" value="1"/>
</dbReference>
<evidence type="ECO:0000256" key="5">
    <source>
        <dbReference type="SAM" id="SignalP"/>
    </source>
</evidence>
<keyword evidence="4" id="KW-1133">Transmembrane helix</keyword>
<keyword evidence="5" id="KW-0732">Signal</keyword>
<reference evidence="7 8" key="1">
    <citation type="submission" date="2022-08" db="EMBL/GenBank/DDBJ databases">
        <title>Algoriphagus sp. CAU 1643 isolated from mud.</title>
        <authorList>
            <person name="Kim W."/>
        </authorList>
    </citation>
    <scope>NUCLEOTIDE SEQUENCE [LARGE SCALE GENOMIC DNA]</scope>
    <source>
        <strain evidence="7 8">CAU 1643</strain>
    </source>
</reference>
<dbReference type="Gene3D" id="2.130.10.10">
    <property type="entry name" value="YVTN repeat-like/Quinoprotein amine dehydrogenase"/>
    <property type="match status" value="3"/>
</dbReference>
<evidence type="ECO:0000256" key="2">
    <source>
        <dbReference type="ARBA" id="ARBA00012438"/>
    </source>
</evidence>
<proteinExistence type="predicted"/>
<sequence>MKEDMQSFGLRVFLLFSLALALACQSDETVPIPENPSNFQIPTPVPFEIPEGKTIEWKTIPKDSVPKGRKMSFNWDRLPSKPFSLEEEKPLKKPLEEISFDWEELEEAPLTLEIEFDSLQSVKFPLTAPIVSLVGTPLKAEGSTAGILNLSNGQGLPGNTIYAQAIAPDGSHWIGTEQGLVKFTGNEFHLYEIITNEFASGVINVISDLDFDQEGRLIVSTFQRGFLIVDLENEIVEKFKLPYGFTRGTIDRDGNYWGGRISGLLKFVDLKNRTLSSVNFESKNLNLINALGSFVDSKNHLWIGLNSGIAIANPDRTMVKFLGRDEGIGVPSIFDLTEVPDGSVWLNSFGTGAINVSLEKQMISRMGEEQGFSGNLIDITLDQEGNIWMGSDESFSIFNPSKGTLKTIKTNFRLTGSGPPAVSLIDEKDGIYWAGTFTNGLILYDPLGMDSRHLNIENGLVSNEVWGIEEDQNQRVWLASYGGLNIYDPATKTLKYLEIPREIGPNDHRGVSKLSEDILFIGSLGGFSILNLKENTITSYRGNSETARFFWRARLREDGTLWLATNDGLIVFDQNEETMKKVDGFTGLAGSTTWGIEEDHLNKIWVVTNSGINFIDPEKNTVSFLGIYEGLSTVDQSVIFRDSEDQMIIGGGRGISIINKERNQITNVNSDHGMEPESLYDLVVSEGRIQLGTSDGIVVIEQPSEDNPNQPWRFLNYGRAEGFPYTDYNQMTAKVTRSGKVWWAASPILTVNLQDPKLNTDAPAIVELTGIRIMDQTANLFKNSQQGRDLSVFDSLSADIGNASNYLNENKITWDGLDPKTKVPLGLVLPYNQNSLTFTFSNPTIRSRDEIAFRYVLEGSDKDWSDITKNPTSKTYFNLLPGDYTFKVISKGFDGVWSEPATFSFTINPPWWFTWWAFLIYVILLGLVIYTVVQIRSYYLKKENRLLEDRVNHRTAQLNQSLENLKSTQQQLIQSEKMASLGELTAGIAHEIQNPLNFVNNFSEISNELIEEMKEELAAGNANVAIEIADDLKENLSKINHHGKRAGTIVKGMLAHSRSNSGERTLTDLNALADEYIRLSYHGLRAKDKSFNSNFKLELAPDLPKAKVAAQDIGRVLLNLINNAFYVVDEKAKSGIEGYKPEVIVSTKKTENGIEISVKDNGNGIPDSIKEKIFQPFFTTKPTGSGTGLGLSLSYDIVKAHGGEIKIKSKEGEGSQFIISLPIN</sequence>
<dbReference type="InterPro" id="IPR036890">
    <property type="entry name" value="HATPase_C_sf"/>
</dbReference>
<dbReference type="PANTHER" id="PTHR43547:SF2">
    <property type="entry name" value="HYBRID SIGNAL TRANSDUCTION HISTIDINE KINASE C"/>
    <property type="match status" value="1"/>
</dbReference>
<dbReference type="Pfam" id="PF07495">
    <property type="entry name" value="Y_Y_Y"/>
    <property type="match status" value="1"/>
</dbReference>
<keyword evidence="7" id="KW-0067">ATP-binding</keyword>
<dbReference type="RefSeq" id="WP_259414979.1">
    <property type="nucleotide sequence ID" value="NZ_JANWGH010000003.1"/>
</dbReference>
<dbReference type="Gene3D" id="3.30.565.10">
    <property type="entry name" value="Histidine kinase-like ATPase, C-terminal domain"/>
    <property type="match status" value="1"/>
</dbReference>
<dbReference type="SUPFAM" id="SSF47384">
    <property type="entry name" value="Homodimeric domain of signal transducing histidine kinase"/>
    <property type="match status" value="1"/>
</dbReference>
<dbReference type="InterPro" id="IPR015943">
    <property type="entry name" value="WD40/YVTN_repeat-like_dom_sf"/>
</dbReference>
<comment type="caution">
    <text evidence="7">The sequence shown here is derived from an EMBL/GenBank/DDBJ whole genome shotgun (WGS) entry which is preliminary data.</text>
</comment>
<name>A0ABT2G7R8_9BACT</name>
<feature type="chain" id="PRO_5046078625" description="histidine kinase" evidence="5">
    <location>
        <begin position="22"/>
        <end position="1224"/>
    </location>
</feature>
<gene>
    <name evidence="7" type="ORF">NY014_12770</name>
</gene>
<evidence type="ECO:0000313" key="7">
    <source>
        <dbReference type="EMBL" id="MCS5491313.1"/>
    </source>
</evidence>
<keyword evidence="4" id="KW-0472">Membrane</keyword>
<dbReference type="Pfam" id="PF02518">
    <property type="entry name" value="HATPase_c"/>
    <property type="match status" value="1"/>
</dbReference>
<dbReference type="SMART" id="SM00387">
    <property type="entry name" value="HATPase_c"/>
    <property type="match status" value="1"/>
</dbReference>
<dbReference type="PROSITE" id="PS51257">
    <property type="entry name" value="PROKAR_LIPOPROTEIN"/>
    <property type="match status" value="1"/>
</dbReference>
<feature type="domain" description="Histidine kinase" evidence="6">
    <location>
        <begin position="987"/>
        <end position="1224"/>
    </location>
</feature>
<evidence type="ECO:0000259" key="6">
    <source>
        <dbReference type="PROSITE" id="PS50109"/>
    </source>
</evidence>
<dbReference type="SUPFAM" id="SSF55874">
    <property type="entry name" value="ATPase domain of HSP90 chaperone/DNA topoisomerase II/histidine kinase"/>
    <property type="match status" value="1"/>
</dbReference>
<keyword evidence="7" id="KW-0547">Nucleotide-binding</keyword>
<keyword evidence="8" id="KW-1185">Reference proteome</keyword>
<keyword evidence="3" id="KW-0597">Phosphoprotein</keyword>